<keyword evidence="12" id="KW-1185">Reference proteome</keyword>
<protein>
    <submittedName>
        <fullName evidence="11">High potential iron-sulfur protein</fullName>
    </submittedName>
</protein>
<dbReference type="EMBL" id="DF952378">
    <property type="protein sequence ID" value="GAN44370.1"/>
    <property type="molecule type" value="Genomic_DNA"/>
</dbReference>
<dbReference type="GO" id="GO:0019646">
    <property type="term" value="P:aerobic electron transport chain"/>
    <property type="evidence" value="ECO:0007669"/>
    <property type="project" value="InterPro"/>
</dbReference>
<keyword evidence="4" id="KW-0479">Metal-binding</keyword>
<keyword evidence="7" id="KW-0408">Iron</keyword>
<dbReference type="InterPro" id="IPR019546">
    <property type="entry name" value="TAT_signal_bac_arc"/>
</dbReference>
<dbReference type="Proteomes" id="UP000253740">
    <property type="component" value="Unassembled WGS sequence"/>
</dbReference>
<dbReference type="GO" id="GO:0051539">
    <property type="term" value="F:4 iron, 4 sulfur cluster binding"/>
    <property type="evidence" value="ECO:0007669"/>
    <property type="project" value="UniProtKB-KW"/>
</dbReference>
<evidence type="ECO:0000256" key="7">
    <source>
        <dbReference type="ARBA" id="ARBA00023004"/>
    </source>
</evidence>
<reference evidence="11" key="2">
    <citation type="submission" date="2015-08" db="EMBL/GenBank/DDBJ databases">
        <title>Complete DNA Sequence of Pseudomonas syringae pv. actinidiae, the Causal Agent of Kiwifruit Canker Disease.</title>
        <authorList>
            <person name="Rikkerink E.H.A."/>
            <person name="Fineran P.C."/>
        </authorList>
    </citation>
    <scope>NUCLEOTIDE SEQUENCE</scope>
    <source>
        <strain evidence="11">SkMP5</strain>
    </source>
</reference>
<evidence type="ECO:0000259" key="9">
    <source>
        <dbReference type="PROSITE" id="PS51373"/>
    </source>
</evidence>
<dbReference type="HOGENOM" id="CLU_147871_0_0_6"/>
<evidence type="ECO:0000313" key="12">
    <source>
        <dbReference type="Proteomes" id="UP000253740"/>
    </source>
</evidence>
<evidence type="ECO:0000256" key="1">
    <source>
        <dbReference type="ARBA" id="ARBA00002137"/>
    </source>
</evidence>
<dbReference type="STRING" id="1475481.GCA_000953855_02853"/>
<evidence type="ECO:0000256" key="5">
    <source>
        <dbReference type="ARBA" id="ARBA00022729"/>
    </source>
</evidence>
<dbReference type="NCBIfam" id="TIGR01409">
    <property type="entry name" value="TAT_signal_seq"/>
    <property type="match status" value="1"/>
</dbReference>
<dbReference type="PROSITE" id="PS51318">
    <property type="entry name" value="TAT"/>
    <property type="match status" value="1"/>
</dbReference>
<dbReference type="PROSITE" id="PS51373">
    <property type="entry name" value="HIPIP"/>
    <property type="match status" value="1"/>
</dbReference>
<organism evidence="11">
    <name type="scientific">Mizugakiibacter sediminis</name>
    <dbReference type="NCBI Taxonomy" id="1475481"/>
    <lineage>
        <taxon>Bacteria</taxon>
        <taxon>Pseudomonadati</taxon>
        <taxon>Pseudomonadota</taxon>
        <taxon>Gammaproteobacteria</taxon>
        <taxon>Lysobacterales</taxon>
        <taxon>Rhodanobacteraceae</taxon>
        <taxon>Mizugakiibacter</taxon>
    </lineage>
</organism>
<evidence type="ECO:0000256" key="2">
    <source>
        <dbReference type="ARBA" id="ARBA00022448"/>
    </source>
</evidence>
<dbReference type="SUPFAM" id="SSF57652">
    <property type="entry name" value="HIPIP (high potential iron protein)"/>
    <property type="match status" value="1"/>
</dbReference>
<name>A0A0K8QS49_9GAMM</name>
<dbReference type="AlphaFoldDB" id="A0A0K8QS49"/>
<keyword evidence="8" id="KW-0411">Iron-sulfur</keyword>
<reference evidence="10" key="1">
    <citation type="submission" date="2015-03" db="EMBL/GenBank/DDBJ databases">
        <title>Draft genome sequence of Mizugakiibacter sediminis skMP5.</title>
        <authorList>
            <person name="Watanabe T."/>
            <person name="Kojima H."/>
            <person name="Fukui M."/>
        </authorList>
    </citation>
    <scope>NUCLEOTIDE SEQUENCE</scope>
    <source>
        <strain evidence="10">SkMP5</strain>
    </source>
</reference>
<proteinExistence type="predicted"/>
<evidence type="ECO:0000256" key="8">
    <source>
        <dbReference type="ARBA" id="ARBA00023014"/>
    </source>
</evidence>
<dbReference type="InterPro" id="IPR000170">
    <property type="entry name" value="High_potential_FeS_prot"/>
</dbReference>
<accession>A0A0K8QS49</accession>
<keyword evidence="5" id="KW-0732">Signal</keyword>
<sequence length="113" mass="11836">MSNDQNSASRRRFLKVAAGTAGAAALAAMLPRMVNAQALPHLSPNDPAAKALGYVEDTSKVDQTKYANHKASDNCANCKFFQGKPGEAYAGCQLFPGKAVNAKGWCSAHAPKA</sequence>
<evidence type="ECO:0000256" key="3">
    <source>
        <dbReference type="ARBA" id="ARBA00022485"/>
    </source>
</evidence>
<dbReference type="Gene3D" id="4.10.490.10">
    <property type="entry name" value="High potential iron-sulphur protein"/>
    <property type="match status" value="1"/>
</dbReference>
<dbReference type="Pfam" id="PF01355">
    <property type="entry name" value="HIPIP"/>
    <property type="match status" value="1"/>
</dbReference>
<evidence type="ECO:0000256" key="4">
    <source>
        <dbReference type="ARBA" id="ARBA00022723"/>
    </source>
</evidence>
<evidence type="ECO:0000313" key="11">
    <source>
        <dbReference type="EMBL" id="GAP67476.1"/>
    </source>
</evidence>
<dbReference type="InterPro" id="IPR036369">
    <property type="entry name" value="HIPIP_sf"/>
</dbReference>
<keyword evidence="6" id="KW-0249">Electron transport</keyword>
<dbReference type="InterPro" id="IPR006311">
    <property type="entry name" value="TAT_signal"/>
</dbReference>
<dbReference type="OrthoDB" id="5298540at2"/>
<dbReference type="GO" id="GO:0009055">
    <property type="term" value="F:electron transfer activity"/>
    <property type="evidence" value="ECO:0007669"/>
    <property type="project" value="InterPro"/>
</dbReference>
<dbReference type="RefSeq" id="WP_062538022.1">
    <property type="nucleotide sequence ID" value="NZ_DF970277.1"/>
</dbReference>
<keyword evidence="2" id="KW-0813">Transport</keyword>
<gene>
    <name evidence="10" type="ORF">MBSD_0894</name>
    <name evidence="11" type="ORF">MBSD_n2803</name>
</gene>
<feature type="domain" description="High potential iron-sulfur proteins family profile" evidence="9">
    <location>
        <begin position="36"/>
        <end position="113"/>
    </location>
</feature>
<keyword evidence="3" id="KW-0004">4Fe-4S</keyword>
<dbReference type="EMBL" id="DF970277">
    <property type="protein sequence ID" value="GAP67476.1"/>
    <property type="molecule type" value="Genomic_DNA"/>
</dbReference>
<evidence type="ECO:0000256" key="6">
    <source>
        <dbReference type="ARBA" id="ARBA00022982"/>
    </source>
</evidence>
<evidence type="ECO:0000313" key="10">
    <source>
        <dbReference type="EMBL" id="GAN44370.1"/>
    </source>
</evidence>
<comment type="function">
    <text evidence="1">Specific class of high-redox-potential 4Fe-4S ferredoxins. Functions in anaerobic electron transport in most purple and in some other photosynthetic bacteria and in at least one genus (Paracoccus) of halophilic, denitrifying bacteria.</text>
</comment>
<dbReference type="GO" id="GO:0046872">
    <property type="term" value="F:metal ion binding"/>
    <property type="evidence" value="ECO:0007669"/>
    <property type="project" value="UniProtKB-KW"/>
</dbReference>